<evidence type="ECO:0008006" key="2">
    <source>
        <dbReference type="Google" id="ProtNLM"/>
    </source>
</evidence>
<evidence type="ECO:0000313" key="1">
    <source>
        <dbReference type="EMBL" id="EKC75308.1"/>
    </source>
</evidence>
<dbReference type="EMBL" id="AJWY01003453">
    <property type="protein sequence ID" value="EKC75308.1"/>
    <property type="molecule type" value="Genomic_DNA"/>
</dbReference>
<reference evidence="1" key="1">
    <citation type="journal article" date="2013" name="Environ. Microbiol.">
        <title>Microbiota from the distal guts of lean and obese adolescents exhibit partial functional redundancy besides clear differences in community structure.</title>
        <authorList>
            <person name="Ferrer M."/>
            <person name="Ruiz A."/>
            <person name="Lanza F."/>
            <person name="Haange S.B."/>
            <person name="Oberbach A."/>
            <person name="Till H."/>
            <person name="Bargiela R."/>
            <person name="Campoy C."/>
            <person name="Segura M.T."/>
            <person name="Richter M."/>
            <person name="von Bergen M."/>
            <person name="Seifert J."/>
            <person name="Suarez A."/>
        </authorList>
    </citation>
    <scope>NUCLEOTIDE SEQUENCE</scope>
</reference>
<organism evidence="1">
    <name type="scientific">human gut metagenome</name>
    <dbReference type="NCBI Taxonomy" id="408170"/>
    <lineage>
        <taxon>unclassified sequences</taxon>
        <taxon>metagenomes</taxon>
        <taxon>organismal metagenomes</taxon>
    </lineage>
</organism>
<sequence>EVFNSIYEKYEGHTWYVQCLLNRLYGYDRNVDMELVSYATEQILSEYSYMYADLLKTYSFGQVRLLKAIAREGCVKEVLAGDFISAHKLRAASSVSASLKKLLDNELIYQTPCGYIIYDRFMSEWLRKQPF</sequence>
<comment type="caution">
    <text evidence="1">The sequence shown here is derived from an EMBL/GenBank/DDBJ whole genome shotgun (WGS) entry which is preliminary data.</text>
</comment>
<feature type="non-terminal residue" evidence="1">
    <location>
        <position position="1"/>
    </location>
</feature>
<protein>
    <recommendedName>
        <fullName evidence="2">ATPase</fullName>
    </recommendedName>
</protein>
<proteinExistence type="predicted"/>
<accession>K1TZF3</accession>
<dbReference type="AlphaFoldDB" id="K1TZF3"/>
<name>K1TZF3_9ZZZZ</name>
<gene>
    <name evidence="1" type="ORF">LEA_05282</name>
</gene>